<gene>
    <name evidence="2" type="ORF">PCOR1329_LOCUS4259</name>
</gene>
<evidence type="ECO:0000313" key="3">
    <source>
        <dbReference type="Proteomes" id="UP001189429"/>
    </source>
</evidence>
<evidence type="ECO:0000256" key="1">
    <source>
        <dbReference type="SAM" id="Phobius"/>
    </source>
</evidence>
<keyword evidence="1" id="KW-0812">Transmembrane</keyword>
<feature type="transmembrane region" description="Helical" evidence="1">
    <location>
        <begin position="67"/>
        <end position="85"/>
    </location>
</feature>
<name>A0ABN9PRF7_9DINO</name>
<keyword evidence="3" id="KW-1185">Reference proteome</keyword>
<protein>
    <submittedName>
        <fullName evidence="2">Uncharacterized protein</fullName>
    </submittedName>
</protein>
<dbReference type="Proteomes" id="UP001189429">
    <property type="component" value="Unassembled WGS sequence"/>
</dbReference>
<sequence length="146" mass="16165">MEDIINTAQAANPTIDLATLGTLDRQPHFGISCAGAGTETSPKAANVWIKWPTLLDTRSRACGSTLLLLRTAIISWFLVVTLWHAPLRKLYAALKIGNTYRTFTAFDAHGSAVAMYIGADKSPKMVRQEVQLKRMLRIINERVPKN</sequence>
<evidence type="ECO:0000313" key="2">
    <source>
        <dbReference type="EMBL" id="CAK0794182.1"/>
    </source>
</evidence>
<keyword evidence="1" id="KW-1133">Transmembrane helix</keyword>
<dbReference type="EMBL" id="CAUYUJ010001112">
    <property type="protein sequence ID" value="CAK0794182.1"/>
    <property type="molecule type" value="Genomic_DNA"/>
</dbReference>
<organism evidence="2 3">
    <name type="scientific">Prorocentrum cordatum</name>
    <dbReference type="NCBI Taxonomy" id="2364126"/>
    <lineage>
        <taxon>Eukaryota</taxon>
        <taxon>Sar</taxon>
        <taxon>Alveolata</taxon>
        <taxon>Dinophyceae</taxon>
        <taxon>Prorocentrales</taxon>
        <taxon>Prorocentraceae</taxon>
        <taxon>Prorocentrum</taxon>
    </lineage>
</organism>
<accession>A0ABN9PRF7</accession>
<keyword evidence="1" id="KW-0472">Membrane</keyword>
<proteinExistence type="predicted"/>
<comment type="caution">
    <text evidence="2">The sequence shown here is derived from an EMBL/GenBank/DDBJ whole genome shotgun (WGS) entry which is preliminary data.</text>
</comment>
<reference evidence="2" key="1">
    <citation type="submission" date="2023-10" db="EMBL/GenBank/DDBJ databases">
        <authorList>
            <person name="Chen Y."/>
            <person name="Shah S."/>
            <person name="Dougan E. K."/>
            <person name="Thang M."/>
            <person name="Chan C."/>
        </authorList>
    </citation>
    <scope>NUCLEOTIDE SEQUENCE [LARGE SCALE GENOMIC DNA]</scope>
</reference>